<dbReference type="EMBL" id="CAUOFW020004281">
    <property type="protein sequence ID" value="CAK9164893.1"/>
    <property type="molecule type" value="Genomic_DNA"/>
</dbReference>
<evidence type="ECO:0000256" key="2">
    <source>
        <dbReference type="SAM" id="MobiDB-lite"/>
    </source>
</evidence>
<keyword evidence="4" id="KW-1185">Reference proteome</keyword>
<gene>
    <name evidence="3" type="ORF">ILEXP_LOCUS34036</name>
</gene>
<evidence type="ECO:0000256" key="1">
    <source>
        <dbReference type="SAM" id="Coils"/>
    </source>
</evidence>
<feature type="coiled-coil region" evidence="1">
    <location>
        <begin position="104"/>
        <end position="233"/>
    </location>
</feature>
<proteinExistence type="predicted"/>
<name>A0ABC8TD26_9AQUA</name>
<dbReference type="PANTHER" id="PTHR46856">
    <property type="entry name" value="PX DOMAIN-CONTAINING PROTEIN EREL1-RELATED"/>
    <property type="match status" value="1"/>
</dbReference>
<dbReference type="PANTHER" id="PTHR46856:SF3">
    <property type="entry name" value="PX DOMAIN-CONTAINING PROTEIN EREX"/>
    <property type="match status" value="1"/>
</dbReference>
<feature type="region of interest" description="Disordered" evidence="2">
    <location>
        <begin position="336"/>
        <end position="359"/>
    </location>
</feature>
<dbReference type="Proteomes" id="UP001642360">
    <property type="component" value="Unassembled WGS sequence"/>
</dbReference>
<evidence type="ECO:0000313" key="3">
    <source>
        <dbReference type="EMBL" id="CAK9164893.1"/>
    </source>
</evidence>
<dbReference type="InterPro" id="IPR044588">
    <property type="entry name" value="EREX-like"/>
</dbReference>
<reference evidence="3 4" key="1">
    <citation type="submission" date="2024-02" db="EMBL/GenBank/DDBJ databases">
        <authorList>
            <person name="Vignale AGUSTIN F."/>
            <person name="Sosa J E."/>
            <person name="Modenutti C."/>
        </authorList>
    </citation>
    <scope>NUCLEOTIDE SEQUENCE [LARGE SCALE GENOMIC DNA]</scope>
</reference>
<accession>A0ABC8TD26</accession>
<keyword evidence="1" id="KW-0175">Coiled coil</keyword>
<evidence type="ECO:0000313" key="4">
    <source>
        <dbReference type="Proteomes" id="UP001642360"/>
    </source>
</evidence>
<organism evidence="3 4">
    <name type="scientific">Ilex paraguariensis</name>
    <name type="common">yerba mate</name>
    <dbReference type="NCBI Taxonomy" id="185542"/>
    <lineage>
        <taxon>Eukaryota</taxon>
        <taxon>Viridiplantae</taxon>
        <taxon>Streptophyta</taxon>
        <taxon>Embryophyta</taxon>
        <taxon>Tracheophyta</taxon>
        <taxon>Spermatophyta</taxon>
        <taxon>Magnoliopsida</taxon>
        <taxon>eudicotyledons</taxon>
        <taxon>Gunneridae</taxon>
        <taxon>Pentapetalae</taxon>
        <taxon>asterids</taxon>
        <taxon>campanulids</taxon>
        <taxon>Aquifoliales</taxon>
        <taxon>Aquifoliaceae</taxon>
        <taxon>Ilex</taxon>
    </lineage>
</organism>
<dbReference type="AlphaFoldDB" id="A0ABC8TD26"/>
<protein>
    <submittedName>
        <fullName evidence="3">Uncharacterized protein</fullName>
    </submittedName>
</protein>
<sequence>MTCVRNESNYRMINFCQVEIDMISELSWGIALSGANLNKARLKFPLCGLFIVGHCGFLTADRHYLLQVKDLEVELETTKQSGKENLQQAILIERERFTQKQWDTEELRRKCMELELKLKSEQDEKADLESTKVSIIQENEILLQELDDAREQLEKLQKRHDELELKSKVDVKVLVKEIKSLRSSQSELKQELSRLAKEKLEVERVLHKEKQRREDANAANAKLLHECEILRSRLEECSINFLIEEEDKLVMDTSSTSDAIDVLTTADNRIGLLVAEAQLLAQDVENSVAAVSGNANGSNERTADEDLRRMLTNILIDNAQSRKQVNSVIRCALSAGDKSEKDEEETSSRRTVLSKFLER</sequence>
<comment type="caution">
    <text evidence="3">The sequence shown here is derived from an EMBL/GenBank/DDBJ whole genome shotgun (WGS) entry which is preliminary data.</text>
</comment>